<keyword evidence="5" id="KW-1185">Reference proteome</keyword>
<proteinExistence type="predicted"/>
<dbReference type="EMBL" id="JBBHLD010000001">
    <property type="protein sequence ID" value="MEJ5903433.1"/>
    <property type="molecule type" value="Genomic_DNA"/>
</dbReference>
<dbReference type="Proteomes" id="UP001377692">
    <property type="component" value="Unassembled WGS sequence"/>
</dbReference>
<evidence type="ECO:0000259" key="3">
    <source>
        <dbReference type="PROSITE" id="PS51186"/>
    </source>
</evidence>
<sequence>MHIRPTLTRDIPWLAEVECSAAQAFAQLPALAWLAQGEVMESTAHQGFVDAGASWLAEGDAGQILGFVCARREQQALHIHEVSVRREAQGQGIGRLLLNQLVDAAQAAGVRELTLTTFVDVPWNAPFYARYGFEAIDEGLLCTRLRDILANEHAHGLVGRCAMRMSID</sequence>
<evidence type="ECO:0000256" key="2">
    <source>
        <dbReference type="ARBA" id="ARBA00023315"/>
    </source>
</evidence>
<dbReference type="InterPro" id="IPR000182">
    <property type="entry name" value="GNAT_dom"/>
</dbReference>
<dbReference type="PANTHER" id="PTHR43800:SF1">
    <property type="entry name" value="PEPTIDYL-LYSINE N-ACETYLTRANSFERASE YJAB"/>
    <property type="match status" value="1"/>
</dbReference>
<dbReference type="SUPFAM" id="SSF55729">
    <property type="entry name" value="Acyl-CoA N-acyltransferases (Nat)"/>
    <property type="match status" value="1"/>
</dbReference>
<evidence type="ECO:0000256" key="1">
    <source>
        <dbReference type="ARBA" id="ARBA00022679"/>
    </source>
</evidence>
<gene>
    <name evidence="4" type="ORF">V7V80_01880</name>
</gene>
<feature type="domain" description="N-acetyltransferase" evidence="3">
    <location>
        <begin position="1"/>
        <end position="168"/>
    </location>
</feature>
<evidence type="ECO:0000313" key="4">
    <source>
        <dbReference type="EMBL" id="MEJ5903433.1"/>
    </source>
</evidence>
<dbReference type="PROSITE" id="PS51186">
    <property type="entry name" value="GNAT"/>
    <property type="match status" value="1"/>
</dbReference>
<organism evidence="4 5">
    <name type="scientific">Pseudomonas kermanshahensis</name>
    <dbReference type="NCBI Taxonomy" id="2745482"/>
    <lineage>
        <taxon>Bacteria</taxon>
        <taxon>Pseudomonadati</taxon>
        <taxon>Pseudomonadota</taxon>
        <taxon>Gammaproteobacteria</taxon>
        <taxon>Pseudomonadales</taxon>
        <taxon>Pseudomonadaceae</taxon>
        <taxon>Pseudomonas</taxon>
    </lineage>
</organism>
<comment type="caution">
    <text evidence="4">The sequence shown here is derived from an EMBL/GenBank/DDBJ whole genome shotgun (WGS) entry which is preliminary data.</text>
</comment>
<dbReference type="CDD" id="cd04301">
    <property type="entry name" value="NAT_SF"/>
    <property type="match status" value="1"/>
</dbReference>
<reference evidence="4 5" key="1">
    <citation type="submission" date="2024-02" db="EMBL/GenBank/DDBJ databases">
        <title>Identification of pathogenicity and growth-promoting functions of Pseudomonas putida variants.</title>
        <authorList>
            <person name="Sun J."/>
        </authorList>
    </citation>
    <scope>NUCLEOTIDE SEQUENCE [LARGE SCALE GENOMIC DNA]</scope>
    <source>
        <strain evidence="4 5">A04</strain>
    </source>
</reference>
<keyword evidence="2" id="KW-0012">Acyltransferase</keyword>
<name>A0ABU8R0P2_9PSED</name>
<dbReference type="Pfam" id="PF00583">
    <property type="entry name" value="Acetyltransf_1"/>
    <property type="match status" value="1"/>
</dbReference>
<accession>A0ABU8R0P2</accession>
<dbReference type="Gene3D" id="3.40.630.30">
    <property type="match status" value="1"/>
</dbReference>
<protein>
    <submittedName>
        <fullName evidence="4">GNAT family N-acetyltransferase</fullName>
    </submittedName>
</protein>
<dbReference type="PANTHER" id="PTHR43800">
    <property type="entry name" value="PEPTIDYL-LYSINE N-ACETYLTRANSFERASE YJAB"/>
    <property type="match status" value="1"/>
</dbReference>
<evidence type="ECO:0000313" key="5">
    <source>
        <dbReference type="Proteomes" id="UP001377692"/>
    </source>
</evidence>
<keyword evidence="1" id="KW-0808">Transferase</keyword>
<dbReference type="InterPro" id="IPR016181">
    <property type="entry name" value="Acyl_CoA_acyltransferase"/>
</dbReference>
<dbReference type="RefSeq" id="WP_339548131.1">
    <property type="nucleotide sequence ID" value="NZ_JBBHLD010000001.1"/>
</dbReference>